<evidence type="ECO:0000313" key="1">
    <source>
        <dbReference type="EMBL" id="OCU01260.1"/>
    </source>
</evidence>
<name>A0A974DZR0_XENLA</name>
<dbReference type="AlphaFoldDB" id="A0A974DZR0"/>
<gene>
    <name evidence="1" type="ORF">XELAEV_18007050mg</name>
</gene>
<organism evidence="1 2">
    <name type="scientific">Xenopus laevis</name>
    <name type="common">African clawed frog</name>
    <dbReference type="NCBI Taxonomy" id="8355"/>
    <lineage>
        <taxon>Eukaryota</taxon>
        <taxon>Metazoa</taxon>
        <taxon>Chordata</taxon>
        <taxon>Craniata</taxon>
        <taxon>Vertebrata</taxon>
        <taxon>Euteleostomi</taxon>
        <taxon>Amphibia</taxon>
        <taxon>Batrachia</taxon>
        <taxon>Anura</taxon>
        <taxon>Pipoidea</taxon>
        <taxon>Pipidae</taxon>
        <taxon>Xenopodinae</taxon>
        <taxon>Xenopus</taxon>
        <taxon>Xenopus</taxon>
    </lineage>
</organism>
<evidence type="ECO:0000313" key="2">
    <source>
        <dbReference type="Proteomes" id="UP000694892"/>
    </source>
</evidence>
<reference evidence="2" key="1">
    <citation type="journal article" date="2016" name="Nature">
        <title>Genome evolution in the allotetraploid frog Xenopus laevis.</title>
        <authorList>
            <person name="Session A.M."/>
            <person name="Uno Y."/>
            <person name="Kwon T."/>
            <person name="Chapman J.A."/>
            <person name="Toyoda A."/>
            <person name="Takahashi S."/>
            <person name="Fukui A."/>
            <person name="Hikosaka A."/>
            <person name="Suzuki A."/>
            <person name="Kondo M."/>
            <person name="van Heeringen S.J."/>
            <person name="Quigley I."/>
            <person name="Heinz S."/>
            <person name="Ogino H."/>
            <person name="Ochi H."/>
            <person name="Hellsten U."/>
            <person name="Lyons J.B."/>
            <person name="Simakov O."/>
            <person name="Putnam N."/>
            <person name="Stites J."/>
            <person name="Kuroki Y."/>
            <person name="Tanaka T."/>
            <person name="Michiue T."/>
            <person name="Watanabe M."/>
            <person name="Bogdanovic O."/>
            <person name="Lister R."/>
            <person name="Georgiou G."/>
            <person name="Paranjpe S.S."/>
            <person name="van Kruijsbergen I."/>
            <person name="Shu S."/>
            <person name="Carlson J."/>
            <person name="Kinoshita T."/>
            <person name="Ohta Y."/>
            <person name="Mawaribuchi S."/>
            <person name="Jenkins J."/>
            <person name="Grimwood J."/>
            <person name="Schmutz J."/>
            <person name="Mitros T."/>
            <person name="Mozaffari S.V."/>
            <person name="Suzuki Y."/>
            <person name="Haramoto Y."/>
            <person name="Yamamoto T.S."/>
            <person name="Takagi C."/>
            <person name="Heald R."/>
            <person name="Miller K."/>
            <person name="Haudenschild C."/>
            <person name="Kitzman J."/>
            <person name="Nakayama T."/>
            <person name="Izutsu Y."/>
            <person name="Robert J."/>
            <person name="Fortriede J."/>
            <person name="Burns K."/>
            <person name="Lotay V."/>
            <person name="Karimi K."/>
            <person name="Yasuoka Y."/>
            <person name="Dichmann D.S."/>
            <person name="Flajnik M.F."/>
            <person name="Houston D.W."/>
            <person name="Shendure J."/>
            <person name="DuPasquier L."/>
            <person name="Vize P.D."/>
            <person name="Zorn A.M."/>
            <person name="Ito M."/>
            <person name="Marcotte E.M."/>
            <person name="Wallingford J.B."/>
            <person name="Ito Y."/>
            <person name="Asashima M."/>
            <person name="Ueno N."/>
            <person name="Matsuda Y."/>
            <person name="Veenstra G.J."/>
            <person name="Fujiyama A."/>
            <person name="Harland R.M."/>
            <person name="Taira M."/>
            <person name="Rokhsar D.S."/>
        </authorList>
    </citation>
    <scope>NUCLEOTIDE SEQUENCE [LARGE SCALE GENOMIC DNA]</scope>
    <source>
        <strain evidence="2">J</strain>
    </source>
</reference>
<dbReference type="Proteomes" id="UP000694892">
    <property type="component" value="Chromosome 1L"/>
</dbReference>
<dbReference type="EMBL" id="CM004466">
    <property type="protein sequence ID" value="OCU01260.1"/>
    <property type="molecule type" value="Genomic_DNA"/>
</dbReference>
<sequence>MKIVLLYRILSAADRNLLTWPIDQTTDLHGTKNVETLHTHSKNCTIRTIGSLRLWPALLPFLLLSPSPPSLYSMFGNLVRHLTGYVLLPSTCSTAFKYVYPVHSLLVVYFESYGKKKKPIPAGPVSVCPSVHYSRNITVPHWCTFYPSSALHQTHNITLTVEMVKETLKIQNAVLNKM</sequence>
<accession>A0A974DZR0</accession>
<proteinExistence type="predicted"/>
<protein>
    <submittedName>
        <fullName evidence="1">Uncharacterized protein</fullName>
    </submittedName>
</protein>